<dbReference type="Pfam" id="PF13041">
    <property type="entry name" value="PPR_2"/>
    <property type="match status" value="2"/>
</dbReference>
<dbReference type="InterPro" id="IPR002885">
    <property type="entry name" value="PPR_rpt"/>
</dbReference>
<feature type="repeat" description="PPR" evidence="9">
    <location>
        <begin position="1093"/>
        <end position="1127"/>
    </location>
</feature>
<sequence length="1454" mass="163434">MRARRTTTTTTLLCSNILQILHSHNSRIPKLKQVSTISSYYYYSLCFIKPHLFATSATEPSQPSPSATHQTRKTQVGLSSAECTAVVQSVISKCSHLFDKSKGKREDFVNSASLKDFILDISNVIPDVARRFMRALRLLPEDVLEILLGFQFECERVEVKGSKVESLWDFFKWARDQDKGFRHLPESCEVMASILVRFGMFREVQVLLLTMERQGISLDNSGIFGSLVEGYVGESDVERAVLVYDRMREQGLVPSPLCYGVLLDLLVRMKRPNLASRVCLDMLRTGIDDLSDEEMARFENVVRLLCRYGMIQEASNLTKKVMALGFEPSNSVLNDIAGGYCEKKDFGDLLSFFVRTNCSPNILTGNKIIRSLCSNFGVESANSFRLELEDLHFRPDEITFGILISGCCSERNLRKAFLYLSEMLSRGLTPDTWTYNALLGAVFREGLWQHAQLILDEMVDRGTTPVLSTYKVLLAGYCKFRQFDKAKMVVLKMVTSGLVASSPHDDPLSKAFAVLGLDPLSVRLRRDNDVRFSNTEFYDNIGNGLYLDTNLEDYEKKVTEIIENSLTPDFSLLIKEACNLGNFQAALLMSNEMSRWGQDLSLSALSALVRGLKFRSYIKIFGSLMEKMPKLIDQLDQEALNLLVQAYSKNGSVYKAWIIFNQMLQRDLSVKNETYTALLMRLCKKGNLPILHNFWDIARTGNWLPVVEDFNTVVECLCSHGMLKETLELLQSMLVSFPNSRLGLFHVYLEKLSVSGSASIAHMLVEGLLNKGYVLDDIAYSNMIGGLCKEKKHEVAFTILDMMLAKGLLPSADVSPVLISELCRVGKYAKALVLREAILKEDPRFSFSIDCALIKGFCIRGKLVEAANLFLDMLSKGLLPDVEIYDALFQGYCQANDSRKASELLGMLIRKCPKISLSSFRYWVRLMCLEDRVVCAMNLKDVMLGETEAEADCLTLYNILIFYLFASQNSMVVNEVFTELQERRLTPNKVTYDFLTYGFANCKDVSSCLYYLSTMISQGFRPSYRSLSAVITRLCDDGQLGKALELSQEMEFRGWTHGSVVQNVIVEGLLSHDKIQKAESFLDRLMEKDLIPDTINYDNLIKRFCYSGRLNKAVDLLNVMLKKGNTPNSASYDSIIHSFCSWNQLDRAMSFHDEMLARDLRPSIDTWDVLISKLCEHGLTEEAEKLVMSMVRLGETPTRMMYSSVIDGYRSGNNPRKASKLMQMMQQSGYEPDFDTQWSLISNLSSSTSKDNKDSSQGFLSRLLSGGAFPHRQESTAKWAKSSVPKGVNRGVSILDFILRILAFIATLGSAIAMATTNETLPFFTQFIRFRAEYDDLPTLTFFVVANGIVSGYLLLSLPLSIFNIVRSSAQNSRVILVIFDTAMLALLTAGASAAAAIVYLAHNGNPRANWFAICQQFNAFCERISGSLIGSFIGVAIFVVLILLSAVALTRRR</sequence>
<evidence type="ECO:0000256" key="9">
    <source>
        <dbReference type="PROSITE-ProRule" id="PRU00708"/>
    </source>
</evidence>
<dbReference type="InterPro" id="IPR006702">
    <property type="entry name" value="CASP_dom"/>
</dbReference>
<evidence type="ECO:0000256" key="3">
    <source>
        <dbReference type="ARBA" id="ARBA00007651"/>
    </source>
</evidence>
<evidence type="ECO:0000256" key="4">
    <source>
        <dbReference type="ARBA" id="ARBA00022475"/>
    </source>
</evidence>
<feature type="repeat" description="PPR" evidence="9">
    <location>
        <begin position="466"/>
        <end position="500"/>
    </location>
</feature>
<feature type="repeat" description="PPR" evidence="9">
    <location>
        <begin position="1198"/>
        <end position="1232"/>
    </location>
</feature>
<evidence type="ECO:0000313" key="12">
    <source>
        <dbReference type="EMBL" id="KAJ4835397.1"/>
    </source>
</evidence>
<evidence type="ECO:0000259" key="11">
    <source>
        <dbReference type="Pfam" id="PF04535"/>
    </source>
</evidence>
<proteinExistence type="inferred from homology"/>
<feature type="domain" description="Casparian strip membrane protein" evidence="11">
    <location>
        <begin position="1290"/>
        <end position="1437"/>
    </location>
</feature>
<dbReference type="InterPro" id="IPR006459">
    <property type="entry name" value="CASP/CASPL"/>
</dbReference>
<evidence type="ECO:0000256" key="10">
    <source>
        <dbReference type="SAM" id="Phobius"/>
    </source>
</evidence>
<feature type="repeat" description="PPR" evidence="9">
    <location>
        <begin position="636"/>
        <end position="670"/>
    </location>
</feature>
<evidence type="ECO:0000256" key="5">
    <source>
        <dbReference type="ARBA" id="ARBA00022692"/>
    </source>
</evidence>
<keyword evidence="8 10" id="KW-0472">Membrane</keyword>
<protein>
    <recommendedName>
        <fullName evidence="11">Casparian strip membrane protein domain-containing protein</fullName>
    </recommendedName>
</protein>
<comment type="caution">
    <text evidence="12">The sequence shown here is derived from an EMBL/GenBank/DDBJ whole genome shotgun (WGS) entry which is preliminary data.</text>
</comment>
<dbReference type="Pfam" id="PF13812">
    <property type="entry name" value="PPR_3"/>
    <property type="match status" value="1"/>
</dbReference>
<organism evidence="12 13">
    <name type="scientific">Turnera subulata</name>
    <dbReference type="NCBI Taxonomy" id="218843"/>
    <lineage>
        <taxon>Eukaryota</taxon>
        <taxon>Viridiplantae</taxon>
        <taxon>Streptophyta</taxon>
        <taxon>Embryophyta</taxon>
        <taxon>Tracheophyta</taxon>
        <taxon>Spermatophyta</taxon>
        <taxon>Magnoliopsida</taxon>
        <taxon>eudicotyledons</taxon>
        <taxon>Gunneridae</taxon>
        <taxon>Pentapetalae</taxon>
        <taxon>rosids</taxon>
        <taxon>fabids</taxon>
        <taxon>Malpighiales</taxon>
        <taxon>Passifloraceae</taxon>
        <taxon>Turnera</taxon>
    </lineage>
</organism>
<name>A0A9Q0JBP9_9ROSI</name>
<feature type="repeat" description="PPR" evidence="9">
    <location>
        <begin position="220"/>
        <end position="254"/>
    </location>
</feature>
<dbReference type="Gene3D" id="1.25.40.10">
    <property type="entry name" value="Tetratricopeptide repeat domain"/>
    <property type="match status" value="8"/>
</dbReference>
<feature type="repeat" description="PPR" evidence="9">
    <location>
        <begin position="431"/>
        <end position="465"/>
    </location>
</feature>
<dbReference type="PANTHER" id="PTHR47447:SF17">
    <property type="entry name" value="OS12G0638900 PROTEIN"/>
    <property type="match status" value="1"/>
</dbReference>
<reference evidence="12" key="1">
    <citation type="submission" date="2022-02" db="EMBL/GenBank/DDBJ databases">
        <authorList>
            <person name="Henning P.M."/>
            <person name="McCubbin A.G."/>
            <person name="Shore J.S."/>
        </authorList>
    </citation>
    <scope>NUCLEOTIDE SEQUENCE</scope>
    <source>
        <strain evidence="12">F60SS</strain>
        <tissue evidence="12">Leaves</tissue>
    </source>
</reference>
<feature type="repeat" description="PPR" evidence="9">
    <location>
        <begin position="776"/>
        <end position="810"/>
    </location>
</feature>
<accession>A0A9Q0JBP9</accession>
<keyword evidence="7 10" id="KW-1133">Transmembrane helix</keyword>
<reference evidence="12" key="2">
    <citation type="journal article" date="2023" name="Plants (Basel)">
        <title>Annotation of the Turnera subulata (Passifloraceae) Draft Genome Reveals the S-Locus Evolved after the Divergence of Turneroideae from Passifloroideae in a Stepwise Manner.</title>
        <authorList>
            <person name="Henning P.M."/>
            <person name="Roalson E.H."/>
            <person name="Mir W."/>
            <person name="McCubbin A.G."/>
            <person name="Shore J.S."/>
        </authorList>
    </citation>
    <scope>NUCLEOTIDE SEQUENCE</scope>
    <source>
        <strain evidence="12">F60SS</strain>
    </source>
</reference>
<dbReference type="Pfam" id="PF01535">
    <property type="entry name" value="PPR"/>
    <property type="match status" value="8"/>
</dbReference>
<feature type="repeat" description="PPR" evidence="9">
    <location>
        <begin position="396"/>
        <end position="430"/>
    </location>
</feature>
<dbReference type="Proteomes" id="UP001141552">
    <property type="component" value="Unassembled WGS sequence"/>
</dbReference>
<feature type="repeat" description="PPR" evidence="9">
    <location>
        <begin position="1163"/>
        <end position="1197"/>
    </location>
</feature>
<dbReference type="EMBL" id="JAKUCV010004434">
    <property type="protein sequence ID" value="KAJ4835397.1"/>
    <property type="molecule type" value="Genomic_DNA"/>
</dbReference>
<comment type="subcellular location">
    <subcellularLocation>
        <location evidence="1">Cell membrane</location>
        <topology evidence="1">Multi-pass membrane protein</topology>
    </subcellularLocation>
</comment>
<gene>
    <name evidence="12" type="ORF">Tsubulata_010561</name>
</gene>
<dbReference type="PANTHER" id="PTHR47447">
    <property type="entry name" value="OS03G0856100 PROTEIN"/>
    <property type="match status" value="1"/>
</dbReference>
<feature type="repeat" description="PPR" evidence="9">
    <location>
        <begin position="1128"/>
        <end position="1162"/>
    </location>
</feature>
<evidence type="ECO:0000256" key="1">
    <source>
        <dbReference type="ARBA" id="ARBA00004651"/>
    </source>
</evidence>
<evidence type="ECO:0000256" key="8">
    <source>
        <dbReference type="ARBA" id="ARBA00023136"/>
    </source>
</evidence>
<feature type="transmembrane region" description="Helical" evidence="10">
    <location>
        <begin position="1375"/>
        <end position="1402"/>
    </location>
</feature>
<keyword evidence="13" id="KW-1185">Reference proteome</keyword>
<dbReference type="InterPro" id="IPR011990">
    <property type="entry name" value="TPR-like_helical_dom_sf"/>
</dbReference>
<feature type="transmembrane region" description="Helical" evidence="10">
    <location>
        <begin position="1337"/>
        <end position="1363"/>
    </location>
</feature>
<dbReference type="NCBIfam" id="TIGR00756">
    <property type="entry name" value="PPR"/>
    <property type="match status" value="9"/>
</dbReference>
<keyword evidence="4" id="KW-1003">Cell membrane</keyword>
<keyword evidence="5 10" id="KW-0812">Transmembrane</keyword>
<dbReference type="GO" id="GO:0005886">
    <property type="term" value="C:plasma membrane"/>
    <property type="evidence" value="ECO:0007669"/>
    <property type="project" value="UniProtKB-SubCell"/>
</dbReference>
<feature type="repeat" description="PPR" evidence="9">
    <location>
        <begin position="846"/>
        <end position="880"/>
    </location>
</feature>
<keyword evidence="6" id="KW-0677">Repeat</keyword>
<evidence type="ECO:0000256" key="2">
    <source>
        <dbReference type="ARBA" id="ARBA00007626"/>
    </source>
</evidence>
<evidence type="ECO:0000256" key="6">
    <source>
        <dbReference type="ARBA" id="ARBA00022737"/>
    </source>
</evidence>
<dbReference type="OrthoDB" id="773543at2759"/>
<feature type="transmembrane region" description="Helical" evidence="10">
    <location>
        <begin position="1429"/>
        <end position="1450"/>
    </location>
</feature>
<evidence type="ECO:0000313" key="13">
    <source>
        <dbReference type="Proteomes" id="UP001141552"/>
    </source>
</evidence>
<comment type="similarity">
    <text evidence="2">Belongs to the PPR family. P subfamily.</text>
</comment>
<dbReference type="PROSITE" id="PS51375">
    <property type="entry name" value="PPR"/>
    <property type="match status" value="11"/>
</dbReference>
<dbReference type="NCBIfam" id="TIGR01569">
    <property type="entry name" value="A_tha_TIGR01569"/>
    <property type="match status" value="1"/>
</dbReference>
<evidence type="ECO:0000256" key="7">
    <source>
        <dbReference type="ARBA" id="ARBA00022989"/>
    </source>
</evidence>
<comment type="similarity">
    <text evidence="3">Belongs to the Casparian strip membrane proteins (CASP) family.</text>
</comment>
<dbReference type="Pfam" id="PF04535">
    <property type="entry name" value="CASP_dom"/>
    <property type="match status" value="1"/>
</dbReference>